<protein>
    <submittedName>
        <fullName evidence="2">QueT transporter family protein</fullName>
    </submittedName>
</protein>
<feature type="transmembrane region" description="Helical" evidence="1">
    <location>
        <begin position="114"/>
        <end position="132"/>
    </location>
</feature>
<name>A0A9Q7ARG6_9BACT</name>
<reference evidence="3" key="1">
    <citation type="submission" date="2021-04" db="EMBL/GenBank/DDBJ databases">
        <title>A novel Synergistetes isolate from a pyrite-forming mixed culture.</title>
        <authorList>
            <person name="Bunk B."/>
            <person name="Sproer C."/>
            <person name="Spring S."/>
            <person name="Pester M."/>
        </authorList>
    </citation>
    <scope>NUCLEOTIDE SEQUENCE [LARGE SCALE GENOMIC DNA]</scope>
    <source>
        <strain evidence="3">J.5.4.2-T.3.5.2</strain>
    </source>
</reference>
<gene>
    <name evidence="2" type="ORF">KAR29_01585</name>
</gene>
<dbReference type="Pfam" id="PF06177">
    <property type="entry name" value="QueT"/>
    <property type="match status" value="1"/>
</dbReference>
<dbReference type="PANTHER" id="PTHR40044:SF1">
    <property type="entry name" value="INTEGRAL MEMBRANE PROTEIN"/>
    <property type="match status" value="1"/>
</dbReference>
<dbReference type="EMBL" id="CP072943">
    <property type="protein sequence ID" value="QTX32661.1"/>
    <property type="molecule type" value="Genomic_DNA"/>
</dbReference>
<feature type="transmembrane region" description="Helical" evidence="1">
    <location>
        <begin position="28"/>
        <end position="53"/>
    </location>
</feature>
<feature type="transmembrane region" description="Helical" evidence="1">
    <location>
        <begin position="73"/>
        <end position="102"/>
    </location>
</feature>
<keyword evidence="3" id="KW-1185">Reference proteome</keyword>
<dbReference type="AlphaFoldDB" id="A0A9Q7ARG6"/>
<evidence type="ECO:0000313" key="2">
    <source>
        <dbReference type="EMBL" id="QTX32661.1"/>
    </source>
</evidence>
<dbReference type="Proteomes" id="UP000671879">
    <property type="component" value="Chromosome"/>
</dbReference>
<evidence type="ECO:0000256" key="1">
    <source>
        <dbReference type="SAM" id="Phobius"/>
    </source>
</evidence>
<dbReference type="InterPro" id="IPR010387">
    <property type="entry name" value="QueT"/>
</dbReference>
<evidence type="ECO:0000313" key="3">
    <source>
        <dbReference type="Proteomes" id="UP000671879"/>
    </source>
</evidence>
<accession>A0A9Q7ARG6</accession>
<dbReference type="PANTHER" id="PTHR40044">
    <property type="entry name" value="INTEGRAL MEMBRANE PROTEIN-RELATED"/>
    <property type="match status" value="1"/>
</dbReference>
<keyword evidence="1" id="KW-0812">Transmembrane</keyword>
<organism evidence="2 3">
    <name type="scientific">Aminithiophilus ramosus</name>
    <dbReference type="NCBI Taxonomy" id="3029084"/>
    <lineage>
        <taxon>Bacteria</taxon>
        <taxon>Thermotogati</taxon>
        <taxon>Synergistota</taxon>
        <taxon>Synergistia</taxon>
        <taxon>Synergistales</taxon>
        <taxon>Aminithiophilaceae</taxon>
        <taxon>Aminithiophilus</taxon>
    </lineage>
</organism>
<dbReference type="PIRSF" id="PIRSF031501">
    <property type="entry name" value="QueT"/>
    <property type="match status" value="1"/>
</dbReference>
<keyword evidence="1" id="KW-1133">Transmembrane helix</keyword>
<sequence>MVLRLGRPERSDRTVPHLKIPEITPRRLVVAALVASLYAVLCLAFAPLSYGAVQVRVAEALTLLPFLLPEAVAGLFVGCLLANLFGGMGLVDVVFGSLATLAAALLTWKMPNKFLAALPPVVINGLVVGGYLSVLLDLPFVSTALYVAFGQAVACFGLGLPLVHLLERRLSKGLEGGTQP</sequence>
<feature type="transmembrane region" description="Helical" evidence="1">
    <location>
        <begin position="144"/>
        <end position="166"/>
    </location>
</feature>
<proteinExistence type="predicted"/>
<keyword evidence="1" id="KW-0472">Membrane</keyword>
<dbReference type="KEGG" id="aram:KAR29_01585"/>